<dbReference type="Pfam" id="PF00664">
    <property type="entry name" value="ABC_membrane"/>
    <property type="match status" value="1"/>
</dbReference>
<dbReference type="Gene3D" id="3.40.50.300">
    <property type="entry name" value="P-loop containing nucleotide triphosphate hydrolases"/>
    <property type="match status" value="1"/>
</dbReference>
<evidence type="ECO:0000256" key="12">
    <source>
        <dbReference type="ARBA" id="ARBA00047523"/>
    </source>
</evidence>
<dbReference type="EMBL" id="JBAMIC010000019">
    <property type="protein sequence ID" value="KAK7093989.1"/>
    <property type="molecule type" value="Genomic_DNA"/>
</dbReference>
<dbReference type="PANTHER" id="PTHR24223:SF443">
    <property type="entry name" value="MULTIDRUG-RESISTANCE LIKE PROTEIN 1, ISOFORM I"/>
    <property type="match status" value="1"/>
</dbReference>
<dbReference type="FunFam" id="1.20.1560.10:FF:000020">
    <property type="entry name" value="ABC metal ion transporter"/>
    <property type="match status" value="1"/>
</dbReference>
<comment type="catalytic activity">
    <reaction evidence="12">
        <text>leukotriene C4(in) + ATP + H2O = leukotriene C4(out) + ADP + phosphate + H(+)</text>
        <dbReference type="Rhea" id="RHEA:38963"/>
        <dbReference type="ChEBI" id="CHEBI:15377"/>
        <dbReference type="ChEBI" id="CHEBI:15378"/>
        <dbReference type="ChEBI" id="CHEBI:30616"/>
        <dbReference type="ChEBI" id="CHEBI:43474"/>
        <dbReference type="ChEBI" id="CHEBI:57973"/>
        <dbReference type="ChEBI" id="CHEBI:456216"/>
    </reaction>
    <physiologicalReaction direction="left-to-right" evidence="12">
        <dbReference type="Rhea" id="RHEA:38964"/>
    </physiologicalReaction>
</comment>
<dbReference type="InterPro" id="IPR003439">
    <property type="entry name" value="ABC_transporter-like_ATP-bd"/>
</dbReference>
<dbReference type="GO" id="GO:0005524">
    <property type="term" value="F:ATP binding"/>
    <property type="evidence" value="ECO:0007669"/>
    <property type="project" value="UniProtKB-KW"/>
</dbReference>
<feature type="transmembrane region" description="Helical" evidence="14">
    <location>
        <begin position="37"/>
        <end position="58"/>
    </location>
</feature>
<evidence type="ECO:0000256" key="8">
    <source>
        <dbReference type="ARBA" id="ARBA00022840"/>
    </source>
</evidence>
<dbReference type="EC" id="7.6.2.3" evidence="11"/>
<dbReference type="Proteomes" id="UP001374579">
    <property type="component" value="Unassembled WGS sequence"/>
</dbReference>
<dbReference type="GO" id="GO:0000323">
    <property type="term" value="C:lytic vacuole"/>
    <property type="evidence" value="ECO:0007669"/>
    <property type="project" value="UniProtKB-ARBA"/>
</dbReference>
<comment type="caution">
    <text evidence="17">The sequence shown here is derived from an EMBL/GenBank/DDBJ whole genome shotgun (WGS) entry which is preliminary data.</text>
</comment>
<name>A0AAN9AVW8_9CAEN</name>
<dbReference type="Gene3D" id="1.20.1560.10">
    <property type="entry name" value="ABC transporter type 1, transmembrane domain"/>
    <property type="match status" value="1"/>
</dbReference>
<dbReference type="InterPro" id="IPR003593">
    <property type="entry name" value="AAA+_ATPase"/>
</dbReference>
<evidence type="ECO:0000256" key="3">
    <source>
        <dbReference type="ARBA" id="ARBA00022448"/>
    </source>
</evidence>
<evidence type="ECO:0000313" key="18">
    <source>
        <dbReference type="Proteomes" id="UP001374579"/>
    </source>
</evidence>
<dbReference type="AlphaFoldDB" id="A0AAN9AVW8"/>
<evidence type="ECO:0000256" key="10">
    <source>
        <dbReference type="ARBA" id="ARBA00023136"/>
    </source>
</evidence>
<evidence type="ECO:0000256" key="13">
    <source>
        <dbReference type="SAM" id="MobiDB-lite"/>
    </source>
</evidence>
<evidence type="ECO:0000256" key="7">
    <source>
        <dbReference type="ARBA" id="ARBA00022741"/>
    </source>
</evidence>
<feature type="domain" description="ABC transporter" evidence="15">
    <location>
        <begin position="668"/>
        <end position="892"/>
    </location>
</feature>
<feature type="region of interest" description="Disordered" evidence="13">
    <location>
        <begin position="268"/>
        <end position="305"/>
    </location>
</feature>
<keyword evidence="8" id="KW-0067">ATP-binding</keyword>
<feature type="transmembrane region" description="Helical" evidence="14">
    <location>
        <begin position="70"/>
        <end position="90"/>
    </location>
</feature>
<keyword evidence="10 14" id="KW-0472">Membrane</keyword>
<dbReference type="CDD" id="cd18595">
    <property type="entry name" value="ABC_6TM_MRP1_2_3_6_D1_like"/>
    <property type="match status" value="1"/>
</dbReference>
<dbReference type="GO" id="GO:0015431">
    <property type="term" value="F:ABC-type glutathione S-conjugate transporter activity"/>
    <property type="evidence" value="ECO:0007669"/>
    <property type="project" value="UniProtKB-EC"/>
</dbReference>
<feature type="transmembrane region" description="Helical" evidence="14">
    <location>
        <begin position="578"/>
        <end position="598"/>
    </location>
</feature>
<dbReference type="InterPro" id="IPR027417">
    <property type="entry name" value="P-loop_NTPase"/>
</dbReference>
<keyword evidence="3" id="KW-0813">Transport</keyword>
<feature type="compositionally biased region" description="Low complexity" evidence="13">
    <location>
        <begin position="279"/>
        <end position="299"/>
    </location>
</feature>
<feature type="transmembrane region" description="Helical" evidence="14">
    <location>
        <begin position="140"/>
        <end position="159"/>
    </location>
</feature>
<dbReference type="GO" id="GO:0005774">
    <property type="term" value="C:vacuolar membrane"/>
    <property type="evidence" value="ECO:0007669"/>
    <property type="project" value="UniProtKB-SubCell"/>
</dbReference>
<comment type="subcellular location">
    <subcellularLocation>
        <location evidence="1">Vacuole membrane</location>
        <topology evidence="1">Multi-pass membrane protein</topology>
    </subcellularLocation>
</comment>
<dbReference type="InterPro" id="IPR050173">
    <property type="entry name" value="ABC_transporter_C-like"/>
</dbReference>
<feature type="domain" description="ABC transmembrane type-1" evidence="16">
    <location>
        <begin position="358"/>
        <end position="636"/>
    </location>
</feature>
<evidence type="ECO:0000313" key="17">
    <source>
        <dbReference type="EMBL" id="KAK7093989.1"/>
    </source>
</evidence>
<evidence type="ECO:0000256" key="6">
    <source>
        <dbReference type="ARBA" id="ARBA00022737"/>
    </source>
</evidence>
<comment type="similarity">
    <text evidence="2">Belongs to the ABC transporter superfamily. ABCC family. Conjugate transporter (TC 3.A.1.208) subfamily.</text>
</comment>
<evidence type="ECO:0000259" key="15">
    <source>
        <dbReference type="PROSITE" id="PS50893"/>
    </source>
</evidence>
<dbReference type="SMART" id="SM00382">
    <property type="entry name" value="AAA"/>
    <property type="match status" value="1"/>
</dbReference>
<evidence type="ECO:0000256" key="11">
    <source>
        <dbReference type="ARBA" id="ARBA00024220"/>
    </source>
</evidence>
<dbReference type="CDD" id="cd03250">
    <property type="entry name" value="ABCC_MRP_domain1"/>
    <property type="match status" value="1"/>
</dbReference>
<dbReference type="SUPFAM" id="SSF52540">
    <property type="entry name" value="P-loop containing nucleoside triphosphate hydrolases"/>
    <property type="match status" value="1"/>
</dbReference>
<dbReference type="InterPro" id="IPR011527">
    <property type="entry name" value="ABC1_TM_dom"/>
</dbReference>
<evidence type="ECO:0000256" key="2">
    <source>
        <dbReference type="ARBA" id="ARBA00009726"/>
    </source>
</evidence>
<evidence type="ECO:0000256" key="5">
    <source>
        <dbReference type="ARBA" id="ARBA00022692"/>
    </source>
</evidence>
<dbReference type="PROSITE" id="PS00211">
    <property type="entry name" value="ABC_TRANSPORTER_1"/>
    <property type="match status" value="1"/>
</dbReference>
<evidence type="ECO:0000256" key="1">
    <source>
        <dbReference type="ARBA" id="ARBA00004128"/>
    </source>
</evidence>
<keyword evidence="4" id="KW-0926">Vacuole</keyword>
<keyword evidence="6" id="KW-0677">Repeat</keyword>
<protein>
    <recommendedName>
        <fullName evidence="11">ABC-type glutathione-S-conjugate transporter</fullName>
        <ecNumber evidence="11">7.6.2.3</ecNumber>
    </recommendedName>
</protein>
<dbReference type="Pfam" id="PF24357">
    <property type="entry name" value="TMD0_ABC"/>
    <property type="match status" value="1"/>
</dbReference>
<sequence length="953" mass="106307">MSAAGEESFCGESPLWNLTLLVNSSWPQFTQCFQSSVLVFLPNGFLWCSLLIYLPYILTRPALPPLPSTWSNAAKTVLSVLLSLCTIIAILTETNVGDDAKVPYSTAHYVARFIEGVTYLLAAVLTQIERCRGVITSGVLFIYWLMLAVLDVIPLYSYILLDFFNQDLTRVIIFIVSYVIILIQLVLQAAWADIPRDYAPGACPETSTTFLSRITFWWMTRLITSGFRKPLESGDLWRLNPRDESATVVPRLEEELRKAGAYSDYREFSVSNGQPTGQSSSETSFSSRNNNGNSEGSNELNEESAPLLGSSKCMVSYSSTGRKRRDREHEAMVRQVPQFSLLRVMIRTYCGDVLLSYVCKFCSDLCQYLGPLLLGFLINEIQSPLNQEWKGYVVAGLMLGASWSQTSFYHQHYHIAMTTGMRMKTALMAAVYKKSLRLSTDGQRAGTVGEVVNLMSVDCQRVQDMMSYTWMVWSIPLQVMIAVYLLWDTLGVSVLAGVGLLFLLLPVNGYLAFRQQQLQKENLKWKDKRLKIMNELINGIKVLKLYAWETSFKDKVLALRKKEIDVLTKVAHQNAFSIFIWTCAPYLVTLATFATYVLSDPEARLDAKKAFVTLSLFNILQFPIAFVPEMISFTAQASVSIKRIEQFLKLGEIDPNIVTRTSISDSAVRIERGLFTWDVKGRSTLHSINLDISDGELVAVVGSVGSGKSSLLSAILGEMERRQGTASVKGSVAYVPQQAWIQNDSVQNNILFGQQSEDKRYQKVLDACALTPDLDVLPGGDQTEIGEKGINLSGGQKQRVSLARAVYANADVYLFDDPLSAVDSHVGKHLFRKVVSDKGVLKHKTRILVTHAVHWLPLVDTIVLMQEGRIIESGSYLQLMSRDGPLAQYLHAVLSSDDTDNDTEDDPEVRELRKSIMDHVESVTSTSEGGTSGDDKGFHRHSARYAIASPTSE</sequence>
<feature type="transmembrane region" description="Helical" evidence="14">
    <location>
        <begin position="470"/>
        <end position="487"/>
    </location>
</feature>
<dbReference type="SUPFAM" id="SSF90123">
    <property type="entry name" value="ABC transporter transmembrane region"/>
    <property type="match status" value="1"/>
</dbReference>
<dbReference type="PROSITE" id="PS50929">
    <property type="entry name" value="ABC_TM1F"/>
    <property type="match status" value="1"/>
</dbReference>
<feature type="compositionally biased region" description="Polar residues" evidence="13">
    <location>
        <begin position="269"/>
        <end position="278"/>
    </location>
</feature>
<keyword evidence="18" id="KW-1185">Reference proteome</keyword>
<dbReference type="Pfam" id="PF00005">
    <property type="entry name" value="ABC_tran"/>
    <property type="match status" value="1"/>
</dbReference>
<evidence type="ECO:0000259" key="16">
    <source>
        <dbReference type="PROSITE" id="PS50929"/>
    </source>
</evidence>
<reference evidence="17 18" key="1">
    <citation type="submission" date="2024-02" db="EMBL/GenBank/DDBJ databases">
        <title>Chromosome-scale genome assembly of the rough periwinkle Littorina saxatilis.</title>
        <authorList>
            <person name="De Jode A."/>
            <person name="Faria R."/>
            <person name="Formenti G."/>
            <person name="Sims Y."/>
            <person name="Smith T.P."/>
            <person name="Tracey A."/>
            <person name="Wood J.M.D."/>
            <person name="Zagrodzka Z.B."/>
            <person name="Johannesson K."/>
            <person name="Butlin R.K."/>
            <person name="Leder E.H."/>
        </authorList>
    </citation>
    <scope>NUCLEOTIDE SEQUENCE [LARGE SCALE GENOMIC DNA]</scope>
    <source>
        <strain evidence="17">Snail1</strain>
        <tissue evidence="17">Muscle</tissue>
    </source>
</reference>
<keyword evidence="7" id="KW-0547">Nucleotide-binding</keyword>
<dbReference type="PANTHER" id="PTHR24223">
    <property type="entry name" value="ATP-BINDING CASSETTE SUB-FAMILY C"/>
    <property type="match status" value="1"/>
</dbReference>
<dbReference type="InterPro" id="IPR036640">
    <property type="entry name" value="ABC1_TM_sf"/>
</dbReference>
<dbReference type="FunFam" id="3.40.50.300:FF:000293">
    <property type="entry name" value="ATP binding cassette subfamily C member 1"/>
    <property type="match status" value="1"/>
</dbReference>
<feature type="region of interest" description="Disordered" evidence="13">
    <location>
        <begin position="918"/>
        <end position="953"/>
    </location>
</feature>
<evidence type="ECO:0000256" key="4">
    <source>
        <dbReference type="ARBA" id="ARBA00022554"/>
    </source>
</evidence>
<dbReference type="PROSITE" id="PS50893">
    <property type="entry name" value="ABC_TRANSPORTER_2"/>
    <property type="match status" value="1"/>
</dbReference>
<feature type="transmembrane region" description="Helical" evidence="14">
    <location>
        <begin position="493"/>
        <end position="513"/>
    </location>
</feature>
<proteinExistence type="inferred from homology"/>
<feature type="transmembrane region" description="Helical" evidence="14">
    <location>
        <begin position="171"/>
        <end position="191"/>
    </location>
</feature>
<organism evidence="17 18">
    <name type="scientific">Littorina saxatilis</name>
    <dbReference type="NCBI Taxonomy" id="31220"/>
    <lineage>
        <taxon>Eukaryota</taxon>
        <taxon>Metazoa</taxon>
        <taxon>Spiralia</taxon>
        <taxon>Lophotrochozoa</taxon>
        <taxon>Mollusca</taxon>
        <taxon>Gastropoda</taxon>
        <taxon>Caenogastropoda</taxon>
        <taxon>Littorinimorpha</taxon>
        <taxon>Littorinoidea</taxon>
        <taxon>Littorinidae</taxon>
        <taxon>Littorina</taxon>
    </lineage>
</organism>
<keyword evidence="5 14" id="KW-0812">Transmembrane</keyword>
<dbReference type="InterPro" id="IPR017871">
    <property type="entry name" value="ABC_transporter-like_CS"/>
</dbReference>
<dbReference type="InterPro" id="IPR056227">
    <property type="entry name" value="TMD0_ABC"/>
</dbReference>
<evidence type="ECO:0000256" key="9">
    <source>
        <dbReference type="ARBA" id="ARBA00022989"/>
    </source>
</evidence>
<keyword evidence="9 14" id="KW-1133">Transmembrane helix</keyword>
<dbReference type="GO" id="GO:0016887">
    <property type="term" value="F:ATP hydrolysis activity"/>
    <property type="evidence" value="ECO:0007669"/>
    <property type="project" value="InterPro"/>
</dbReference>
<evidence type="ECO:0000256" key="14">
    <source>
        <dbReference type="SAM" id="Phobius"/>
    </source>
</evidence>
<accession>A0AAN9AVW8</accession>
<gene>
    <name evidence="17" type="ORF">V1264_007667</name>
</gene>